<dbReference type="Pfam" id="PF04773">
    <property type="entry name" value="FecR"/>
    <property type="match status" value="1"/>
</dbReference>
<gene>
    <name evidence="4" type="ORF">SAMN04515674_108152</name>
</gene>
<dbReference type="AlphaFoldDB" id="A0A1I5V1U6"/>
<reference evidence="4 5" key="1">
    <citation type="submission" date="2016-10" db="EMBL/GenBank/DDBJ databases">
        <authorList>
            <person name="de Groot N.N."/>
        </authorList>
    </citation>
    <scope>NUCLEOTIDE SEQUENCE [LARGE SCALE GENOMIC DNA]</scope>
    <source>
        <strain evidence="5">E92,LMG 26720,CCM 7988</strain>
    </source>
</reference>
<evidence type="ECO:0000259" key="2">
    <source>
        <dbReference type="Pfam" id="PF04773"/>
    </source>
</evidence>
<dbReference type="Gene3D" id="3.55.50.30">
    <property type="match status" value="1"/>
</dbReference>
<dbReference type="STRING" id="1079859.SAMN04515674_108152"/>
<evidence type="ECO:0000313" key="4">
    <source>
        <dbReference type="EMBL" id="SFQ01277.1"/>
    </source>
</evidence>
<dbReference type="PANTHER" id="PTHR30273">
    <property type="entry name" value="PERIPLASMIC SIGNAL SENSOR AND SIGMA FACTOR ACTIVATOR FECR-RELATED"/>
    <property type="match status" value="1"/>
</dbReference>
<feature type="domain" description="FecR protein" evidence="2">
    <location>
        <begin position="153"/>
        <end position="242"/>
    </location>
</feature>
<evidence type="ECO:0000256" key="1">
    <source>
        <dbReference type="SAM" id="Phobius"/>
    </source>
</evidence>
<accession>A0A1I5V1U6</accession>
<dbReference type="PIRSF" id="PIRSF018266">
    <property type="entry name" value="FecR"/>
    <property type="match status" value="1"/>
</dbReference>
<dbReference type="Proteomes" id="UP000199306">
    <property type="component" value="Unassembled WGS sequence"/>
</dbReference>
<dbReference type="Gene3D" id="2.60.120.1440">
    <property type="match status" value="1"/>
</dbReference>
<dbReference type="InterPro" id="IPR012373">
    <property type="entry name" value="Ferrdict_sens_TM"/>
</dbReference>
<evidence type="ECO:0000313" key="5">
    <source>
        <dbReference type="Proteomes" id="UP000199306"/>
    </source>
</evidence>
<keyword evidence="1" id="KW-0812">Transmembrane</keyword>
<feature type="domain" description="Protein FecR C-terminal" evidence="3">
    <location>
        <begin position="301"/>
        <end position="367"/>
    </location>
</feature>
<evidence type="ECO:0000259" key="3">
    <source>
        <dbReference type="Pfam" id="PF16344"/>
    </source>
</evidence>
<sequence length="375" mass="42734">MNQYQHYCLEDFVLDAKFQSWVRYQQANEEDFWQSVIHNYPNLTEDINGAKTFLRSVYKRYETQLSDNELQFEIRKLVEKARQDKNLTLKGKPAVPETSHPYFLRTKSIVWMSRAAVAMFILGLGLWFWKIRPQSAYDKMTGGLSLTEKYNDTSEKQSLTLSDGTLIVLEPGSRISYPQTFSGDRREVYLSGIAFFKVSKDAKHPFFVYASELVTKVLGTSFIIKAIEKEKESTVEVKEGKVSVFRNPEVRNPGNLPGKVSGGLVLTANQKIVFEKESTQMTKTLSDSPEIVSSSKLNPTFEYKNTPVSEVFYSLENAYQVDIIFDEELLKDCPLTASLDNQTLYEKLSIICEAIGAQYELLDGQIVVQSKGCKN</sequence>
<dbReference type="OrthoDB" id="645173at2"/>
<dbReference type="GO" id="GO:0016989">
    <property type="term" value="F:sigma factor antagonist activity"/>
    <property type="evidence" value="ECO:0007669"/>
    <property type="project" value="TreeGrafter"/>
</dbReference>
<dbReference type="PANTHER" id="PTHR30273:SF2">
    <property type="entry name" value="PROTEIN FECR"/>
    <property type="match status" value="1"/>
</dbReference>
<keyword evidence="5" id="KW-1185">Reference proteome</keyword>
<protein>
    <recommendedName>
        <fullName evidence="6">Ferric-dicitrate binding protein FerR, regulates iron transport through sigma-19</fullName>
    </recommendedName>
</protein>
<dbReference type="EMBL" id="FOXH01000008">
    <property type="protein sequence ID" value="SFQ01277.1"/>
    <property type="molecule type" value="Genomic_DNA"/>
</dbReference>
<proteinExistence type="predicted"/>
<keyword evidence="1" id="KW-0472">Membrane</keyword>
<dbReference type="RefSeq" id="WP_092017991.1">
    <property type="nucleotide sequence ID" value="NZ_FOXH01000008.1"/>
</dbReference>
<dbReference type="Pfam" id="PF16344">
    <property type="entry name" value="FecR_C"/>
    <property type="match status" value="1"/>
</dbReference>
<organism evidence="4 5">
    <name type="scientific">Pseudarcicella hirudinis</name>
    <dbReference type="NCBI Taxonomy" id="1079859"/>
    <lineage>
        <taxon>Bacteria</taxon>
        <taxon>Pseudomonadati</taxon>
        <taxon>Bacteroidota</taxon>
        <taxon>Cytophagia</taxon>
        <taxon>Cytophagales</taxon>
        <taxon>Flectobacillaceae</taxon>
        <taxon>Pseudarcicella</taxon>
    </lineage>
</organism>
<dbReference type="InterPro" id="IPR032508">
    <property type="entry name" value="FecR_C"/>
</dbReference>
<name>A0A1I5V1U6_9BACT</name>
<dbReference type="InterPro" id="IPR006860">
    <property type="entry name" value="FecR"/>
</dbReference>
<evidence type="ECO:0008006" key="6">
    <source>
        <dbReference type="Google" id="ProtNLM"/>
    </source>
</evidence>
<feature type="transmembrane region" description="Helical" evidence="1">
    <location>
        <begin position="109"/>
        <end position="129"/>
    </location>
</feature>
<keyword evidence="1" id="KW-1133">Transmembrane helix</keyword>